<sequence length="358" mass="40502">MEQLQKAEANHTGDRAVNTVLFRKRTSTAIEQQQQGAPSLNTKPKKSMNPYSVHGTPRGGQVQQNKQQADQNGSLNQRRVMMPFEGKKIPGQLSHHPQRKRVENTTQQYNSNKTARINGTRVFRKTNDIRGQKPGERIEEPLKTPPPELHNKKRFPLDHNPRNSVRGVLQQKLHTNIGVGIKNELITPKEKRNQTISKTTPDTDTINRYVEQAASSPYIQPTPEHEVRRRELTRRIQSNANIPSNLVCKLCFTKPKQPMLAPCGHTACHRCWTRWFLSEASNKATGSSGVSRVRQGSCPVCREPTTMESLSHMVFHNKDASLSSQIPTLSQICPTGIRYDNNDGDEDDENDDELLIVK</sequence>
<feature type="region of interest" description="Disordered" evidence="5">
    <location>
        <begin position="1"/>
        <end position="75"/>
    </location>
</feature>
<dbReference type="InterPro" id="IPR001841">
    <property type="entry name" value="Znf_RING"/>
</dbReference>
<dbReference type="PANTHER" id="PTHR23041">
    <property type="entry name" value="RING FINGER DOMAIN-CONTAINING"/>
    <property type="match status" value="1"/>
</dbReference>
<dbReference type="SMART" id="SM00184">
    <property type="entry name" value="RING"/>
    <property type="match status" value="1"/>
</dbReference>
<dbReference type="Pfam" id="PF00097">
    <property type="entry name" value="zf-C3HC4"/>
    <property type="match status" value="1"/>
</dbReference>
<organism evidence="7">
    <name type="scientific">Proboscia inermis</name>
    <dbReference type="NCBI Taxonomy" id="420281"/>
    <lineage>
        <taxon>Eukaryota</taxon>
        <taxon>Sar</taxon>
        <taxon>Stramenopiles</taxon>
        <taxon>Ochrophyta</taxon>
        <taxon>Bacillariophyta</taxon>
        <taxon>Coscinodiscophyceae</taxon>
        <taxon>Rhizosoleniophycidae</taxon>
        <taxon>Rhizosoleniales</taxon>
        <taxon>Rhizosoleniaceae</taxon>
        <taxon>Proboscia</taxon>
    </lineage>
</organism>
<dbReference type="PANTHER" id="PTHR23041:SF78">
    <property type="entry name" value="E3 UBIQUITIN-PROTEIN LIGASE RNF4"/>
    <property type="match status" value="1"/>
</dbReference>
<evidence type="ECO:0000256" key="2">
    <source>
        <dbReference type="ARBA" id="ARBA00022771"/>
    </source>
</evidence>
<feature type="compositionally biased region" description="Basic and acidic residues" evidence="5">
    <location>
        <begin position="132"/>
        <end position="142"/>
    </location>
</feature>
<dbReference type="EMBL" id="HBEL01001329">
    <property type="protein sequence ID" value="CAD8404520.1"/>
    <property type="molecule type" value="Transcribed_RNA"/>
</dbReference>
<gene>
    <name evidence="7" type="ORF">PINE0816_LOCUS624</name>
</gene>
<accession>A0A7S0BWA2</accession>
<name>A0A7S0BWA2_9STRA</name>
<feature type="compositionally biased region" description="Low complexity" evidence="5">
    <location>
        <begin position="61"/>
        <end position="71"/>
    </location>
</feature>
<dbReference type="GO" id="GO:0008270">
    <property type="term" value="F:zinc ion binding"/>
    <property type="evidence" value="ECO:0007669"/>
    <property type="project" value="UniProtKB-KW"/>
</dbReference>
<evidence type="ECO:0000313" key="7">
    <source>
        <dbReference type="EMBL" id="CAD8404520.1"/>
    </source>
</evidence>
<dbReference type="Gene3D" id="3.30.40.10">
    <property type="entry name" value="Zinc/RING finger domain, C3HC4 (zinc finger)"/>
    <property type="match status" value="1"/>
</dbReference>
<keyword evidence="3" id="KW-0862">Zinc</keyword>
<proteinExistence type="predicted"/>
<dbReference type="InterPro" id="IPR018957">
    <property type="entry name" value="Znf_C3HC4_RING-type"/>
</dbReference>
<dbReference type="InterPro" id="IPR013083">
    <property type="entry name" value="Znf_RING/FYVE/PHD"/>
</dbReference>
<evidence type="ECO:0000256" key="5">
    <source>
        <dbReference type="SAM" id="MobiDB-lite"/>
    </source>
</evidence>
<feature type="region of interest" description="Disordered" evidence="5">
    <location>
        <begin position="132"/>
        <end position="162"/>
    </location>
</feature>
<reference evidence="7" key="1">
    <citation type="submission" date="2021-01" db="EMBL/GenBank/DDBJ databases">
        <authorList>
            <person name="Corre E."/>
            <person name="Pelletier E."/>
            <person name="Niang G."/>
            <person name="Scheremetjew M."/>
            <person name="Finn R."/>
            <person name="Kale V."/>
            <person name="Holt S."/>
            <person name="Cochrane G."/>
            <person name="Meng A."/>
            <person name="Brown T."/>
            <person name="Cohen L."/>
        </authorList>
    </citation>
    <scope>NUCLEOTIDE SEQUENCE</scope>
    <source>
        <strain evidence="7">CCAP1064/1</strain>
    </source>
</reference>
<protein>
    <recommendedName>
        <fullName evidence="6">RING-type domain-containing protein</fullName>
    </recommendedName>
</protein>
<dbReference type="SUPFAM" id="SSF57850">
    <property type="entry name" value="RING/U-box"/>
    <property type="match status" value="1"/>
</dbReference>
<dbReference type="CDD" id="cd16449">
    <property type="entry name" value="RING-HC"/>
    <property type="match status" value="1"/>
</dbReference>
<evidence type="ECO:0000256" key="4">
    <source>
        <dbReference type="PROSITE-ProRule" id="PRU00175"/>
    </source>
</evidence>
<feature type="domain" description="RING-type" evidence="6">
    <location>
        <begin position="248"/>
        <end position="302"/>
    </location>
</feature>
<keyword evidence="1" id="KW-0479">Metal-binding</keyword>
<dbReference type="PROSITE" id="PS50089">
    <property type="entry name" value="ZF_RING_2"/>
    <property type="match status" value="1"/>
</dbReference>
<dbReference type="InterPro" id="IPR047134">
    <property type="entry name" value="RNF4"/>
</dbReference>
<evidence type="ECO:0000256" key="1">
    <source>
        <dbReference type="ARBA" id="ARBA00022723"/>
    </source>
</evidence>
<evidence type="ECO:0000256" key="3">
    <source>
        <dbReference type="ARBA" id="ARBA00022833"/>
    </source>
</evidence>
<feature type="compositionally biased region" description="Polar residues" evidence="5">
    <location>
        <begin position="27"/>
        <end position="42"/>
    </location>
</feature>
<evidence type="ECO:0000259" key="6">
    <source>
        <dbReference type="PROSITE" id="PS50089"/>
    </source>
</evidence>
<dbReference type="AlphaFoldDB" id="A0A7S0BWA2"/>
<keyword evidence="2 4" id="KW-0863">Zinc-finger</keyword>